<dbReference type="InterPro" id="IPR012902">
    <property type="entry name" value="N_methyl_site"/>
</dbReference>
<dbReference type="NCBIfam" id="TIGR02532">
    <property type="entry name" value="IV_pilin_GFxxxE"/>
    <property type="match status" value="1"/>
</dbReference>
<dbReference type="AlphaFoldDB" id="A0A3R9G8X3"/>
<dbReference type="InterPro" id="IPR045584">
    <property type="entry name" value="Pilin-like"/>
</dbReference>
<dbReference type="GO" id="GO:0015627">
    <property type="term" value="C:type II protein secretion system complex"/>
    <property type="evidence" value="ECO:0007669"/>
    <property type="project" value="InterPro"/>
</dbReference>
<dbReference type="Pfam" id="PF16732">
    <property type="entry name" value="ComP_DUS"/>
    <property type="match status" value="1"/>
</dbReference>
<dbReference type="InterPro" id="IPR031982">
    <property type="entry name" value="PilE-like"/>
</dbReference>
<dbReference type="EMBL" id="RHXE01000006">
    <property type="protein sequence ID" value="RSE25498.1"/>
    <property type="molecule type" value="Genomic_DNA"/>
</dbReference>
<reference evidence="3 4" key="1">
    <citation type="submission" date="2018-10" db="EMBL/GenBank/DDBJ databases">
        <title>Transmission dynamics of multidrug resistant bacteria on intensive care unit surfaces.</title>
        <authorList>
            <person name="D'Souza A.W."/>
            <person name="Potter R.F."/>
            <person name="Wallace M."/>
            <person name="Shupe A."/>
            <person name="Patel S."/>
            <person name="Sun S."/>
            <person name="Gul D."/>
            <person name="Kwon J.H."/>
            <person name="Andleeb S."/>
            <person name="Burnham C.-A.D."/>
            <person name="Dantas G."/>
        </authorList>
    </citation>
    <scope>NUCLEOTIDE SEQUENCE [LARGE SCALE GENOMIC DNA]</scope>
    <source>
        <strain evidence="3 4">AJ_385</strain>
    </source>
</reference>
<comment type="caution">
    <text evidence="3">The sequence shown here is derived from an EMBL/GenBank/DDBJ whole genome shotgun (WGS) entry which is preliminary data.</text>
</comment>
<proteinExistence type="predicted"/>
<gene>
    <name evidence="3" type="ORF">EGT73_04465</name>
</gene>
<dbReference type="Proteomes" id="UP000277537">
    <property type="component" value="Unassembled WGS sequence"/>
</dbReference>
<dbReference type="RefSeq" id="WP_005263832.1">
    <property type="nucleotide sequence ID" value="NZ_RHXE01000006.1"/>
</dbReference>
<keyword evidence="2" id="KW-0812">Transmembrane</keyword>
<dbReference type="PANTHER" id="PTHR30093:SF47">
    <property type="entry name" value="TYPE IV PILUS NON-CORE MINOR PILIN PILE"/>
    <property type="match status" value="1"/>
</dbReference>
<evidence type="ECO:0000256" key="2">
    <source>
        <dbReference type="SAM" id="Phobius"/>
    </source>
</evidence>
<dbReference type="Gene3D" id="3.30.700.10">
    <property type="entry name" value="Glycoprotein, Type 4 Pilin"/>
    <property type="match status" value="1"/>
</dbReference>
<dbReference type="InterPro" id="IPR000983">
    <property type="entry name" value="Bac_GSPG_pilin"/>
</dbReference>
<feature type="transmembrane region" description="Helical" evidence="2">
    <location>
        <begin position="6"/>
        <end position="27"/>
    </location>
</feature>
<keyword evidence="2" id="KW-0472">Membrane</keyword>
<keyword evidence="1" id="KW-0488">Methylation</keyword>
<protein>
    <submittedName>
        <fullName evidence="3">Prepilin-type N-terminal cleavage/methylation domain-containing protein</fullName>
    </submittedName>
</protein>
<dbReference type="SUPFAM" id="SSF54523">
    <property type="entry name" value="Pili subunits"/>
    <property type="match status" value="1"/>
</dbReference>
<dbReference type="GO" id="GO:0015628">
    <property type="term" value="P:protein secretion by the type II secretion system"/>
    <property type="evidence" value="ECO:0007669"/>
    <property type="project" value="InterPro"/>
</dbReference>
<name>A0A3R9G8X3_ACIJO</name>
<dbReference type="PRINTS" id="PR00813">
    <property type="entry name" value="BCTERIALGSPG"/>
</dbReference>
<evidence type="ECO:0000256" key="1">
    <source>
        <dbReference type="ARBA" id="ARBA00022481"/>
    </source>
</evidence>
<dbReference type="GO" id="GO:0043683">
    <property type="term" value="P:type IV pilus assembly"/>
    <property type="evidence" value="ECO:0007669"/>
    <property type="project" value="InterPro"/>
</dbReference>
<dbReference type="PROSITE" id="PS00409">
    <property type="entry name" value="PROKAR_NTER_METHYL"/>
    <property type="match status" value="1"/>
</dbReference>
<dbReference type="Pfam" id="PF07963">
    <property type="entry name" value="N_methyl"/>
    <property type="match status" value="1"/>
</dbReference>
<organism evidence="3 4">
    <name type="scientific">Acinetobacter johnsonii</name>
    <dbReference type="NCBI Taxonomy" id="40214"/>
    <lineage>
        <taxon>Bacteria</taxon>
        <taxon>Pseudomonadati</taxon>
        <taxon>Pseudomonadota</taxon>
        <taxon>Gammaproteobacteria</taxon>
        <taxon>Moraxellales</taxon>
        <taxon>Moraxellaceae</taxon>
        <taxon>Acinetobacter</taxon>
    </lineage>
</organism>
<evidence type="ECO:0000313" key="3">
    <source>
        <dbReference type="EMBL" id="RSE25498.1"/>
    </source>
</evidence>
<sequence length="166" mass="18356">MRKLSGFTLIELMVVVVIIAILAAIAIPSYQSFIRKNLTAQVQQEMLKLADQLERHKAKNFSYKKFDPKYLYAGTVAMPEVFVPGGIFNVATSKYKIELKDISRATTENLLTTDNGMVWSMKATPLDLSDGKLYTLLLTSTGVRCKTTASSNVSYSACTGSGVEQW</sequence>
<dbReference type="PANTHER" id="PTHR30093">
    <property type="entry name" value="GENERAL SECRETION PATHWAY PROTEIN G"/>
    <property type="match status" value="1"/>
</dbReference>
<accession>A0A3R9G8X3</accession>
<keyword evidence="2" id="KW-1133">Transmembrane helix</keyword>
<evidence type="ECO:0000313" key="4">
    <source>
        <dbReference type="Proteomes" id="UP000277537"/>
    </source>
</evidence>